<dbReference type="PANTHER" id="PTHR33332">
    <property type="entry name" value="REVERSE TRANSCRIPTASE DOMAIN-CONTAINING PROTEIN"/>
    <property type="match status" value="1"/>
</dbReference>
<reference evidence="1" key="1">
    <citation type="submission" date="2016-02" db="EMBL/GenBank/DDBJ databases">
        <title>RNAseq analyses of the midgut from blood- or serum-fed Ixodes ricinus ticks.</title>
        <authorList>
            <person name="Perner J."/>
            <person name="Provaznik J."/>
            <person name="Schrenkova J."/>
            <person name="Urbanova V."/>
            <person name="Ribeiro J.M."/>
            <person name="Kopacek P."/>
        </authorList>
    </citation>
    <scope>NUCLEOTIDE SEQUENCE</scope>
    <source>
        <tissue evidence="1">Gut</tissue>
    </source>
</reference>
<keyword evidence="1" id="KW-0255">Endonuclease</keyword>
<keyword evidence="1" id="KW-0540">Nuclease</keyword>
<name>A0A131Y7R0_IXORI</name>
<accession>A0A131Y7R0</accession>
<keyword evidence="1" id="KW-0378">Hydrolase</keyword>
<dbReference type="GO" id="GO:0004519">
    <property type="term" value="F:endonuclease activity"/>
    <property type="evidence" value="ECO:0007669"/>
    <property type="project" value="UniProtKB-KW"/>
</dbReference>
<evidence type="ECO:0000313" key="1">
    <source>
        <dbReference type="EMBL" id="JAP74126.1"/>
    </source>
</evidence>
<dbReference type="EMBL" id="GEFM01001670">
    <property type="protein sequence ID" value="JAP74126.1"/>
    <property type="molecule type" value="mRNA"/>
</dbReference>
<sequence>WCNTWKMTINFCKTVLIYLSKRTLPSMFTYSFNGYTLERVSECQHLVVFLSQDMAWSMHIHSICNKALKKLGYLQRALRVAPQETKLLAYQTLIRPILEYGSTIWNPWKQCYINKIKSVQKKAVHFIFCRYNRDFSSSSNFAALNLSPLFNIRHTKNLKVLYGLVDSPRLISLDSYIRFHIASSTWSHHDLNISPFYARTDMFKYRFFFPRSIKH</sequence>
<organism evidence="1">
    <name type="scientific">Ixodes ricinus</name>
    <name type="common">Common tick</name>
    <name type="synonym">Acarus ricinus</name>
    <dbReference type="NCBI Taxonomy" id="34613"/>
    <lineage>
        <taxon>Eukaryota</taxon>
        <taxon>Metazoa</taxon>
        <taxon>Ecdysozoa</taxon>
        <taxon>Arthropoda</taxon>
        <taxon>Chelicerata</taxon>
        <taxon>Arachnida</taxon>
        <taxon>Acari</taxon>
        <taxon>Parasitiformes</taxon>
        <taxon>Ixodida</taxon>
        <taxon>Ixodoidea</taxon>
        <taxon>Ixodidae</taxon>
        <taxon>Ixodinae</taxon>
        <taxon>Ixodes</taxon>
    </lineage>
</organism>
<dbReference type="PRINTS" id="PR01345">
    <property type="entry name" value="CERVTRCPTASE"/>
</dbReference>
<dbReference type="AlphaFoldDB" id="A0A131Y7R0"/>
<protein>
    <submittedName>
        <fullName evidence="1">Putative endonuclease/reverse transcript</fullName>
    </submittedName>
</protein>
<proteinExistence type="evidence at transcript level"/>
<feature type="non-terminal residue" evidence="1">
    <location>
        <position position="1"/>
    </location>
</feature>